<protein>
    <recommendedName>
        <fullName evidence="3">C-type lectin domain-containing protein</fullName>
    </recommendedName>
</protein>
<dbReference type="Gene3D" id="3.10.100.10">
    <property type="entry name" value="Mannose-Binding Protein A, subunit A"/>
    <property type="match status" value="1"/>
</dbReference>
<reference evidence="2" key="1">
    <citation type="journal article" date="2014" name="PLoS ONE">
        <title>The genome and linkage map of the northern pike (Esox lucius): conserved synteny revealed between the salmonid sister group and the Neoteleostei.</title>
        <authorList>
            <person name="Rondeau E.B."/>
            <person name="Minkley D.R."/>
            <person name="Leong J.S."/>
            <person name="Messmer A.M."/>
            <person name="Jantzen J.R."/>
            <person name="von Schalburg K.R."/>
            <person name="Lemon C."/>
            <person name="Bird N.H."/>
            <person name="Koop B.F."/>
        </authorList>
    </citation>
    <scope>NUCLEOTIDE SEQUENCE</scope>
</reference>
<dbReference type="InterPro" id="IPR016187">
    <property type="entry name" value="CTDL_fold"/>
</dbReference>
<evidence type="ECO:0000313" key="1">
    <source>
        <dbReference type="Ensembl" id="ENSELUP00000023811.2"/>
    </source>
</evidence>
<reference evidence="1" key="4">
    <citation type="submission" date="2025-09" db="UniProtKB">
        <authorList>
            <consortium name="Ensembl"/>
        </authorList>
    </citation>
    <scope>IDENTIFICATION</scope>
</reference>
<keyword evidence="2" id="KW-1185">Reference proteome</keyword>
<reference evidence="1" key="3">
    <citation type="submission" date="2025-08" db="UniProtKB">
        <authorList>
            <consortium name="Ensembl"/>
        </authorList>
    </citation>
    <scope>IDENTIFICATION</scope>
</reference>
<evidence type="ECO:0008006" key="3">
    <source>
        <dbReference type="Google" id="ProtNLM"/>
    </source>
</evidence>
<dbReference type="InParanoid" id="A0A3P8Z4Q8"/>
<reference evidence="1" key="2">
    <citation type="submission" date="2020-02" db="EMBL/GenBank/DDBJ databases">
        <title>Esox lucius (northern pike) genome, fEsoLuc1, primary haplotype.</title>
        <authorList>
            <person name="Myers G."/>
            <person name="Karagic N."/>
            <person name="Meyer A."/>
            <person name="Pippel M."/>
            <person name="Reichard M."/>
            <person name="Winkler S."/>
            <person name="Tracey A."/>
            <person name="Sims Y."/>
            <person name="Howe K."/>
            <person name="Rhie A."/>
            <person name="Formenti G."/>
            <person name="Durbin R."/>
            <person name="Fedrigo O."/>
            <person name="Jarvis E.D."/>
        </authorList>
    </citation>
    <scope>NUCLEOTIDE SEQUENCE [LARGE SCALE GENOMIC DNA]</scope>
</reference>
<dbReference type="AlphaFoldDB" id="A0A3P8Z4Q8"/>
<proteinExistence type="predicted"/>
<dbReference type="Proteomes" id="UP000265140">
    <property type="component" value="Chromosome 17"/>
</dbReference>
<dbReference type="InterPro" id="IPR016186">
    <property type="entry name" value="C-type_lectin-like/link_sf"/>
</dbReference>
<evidence type="ECO:0000313" key="2">
    <source>
        <dbReference type="Proteomes" id="UP000265140"/>
    </source>
</evidence>
<dbReference type="CDD" id="cd00037">
    <property type="entry name" value="CLECT"/>
    <property type="match status" value="1"/>
</dbReference>
<accession>A0A3P8Z4Q8</accession>
<dbReference type="SUPFAM" id="SSF56436">
    <property type="entry name" value="C-type lectin-like"/>
    <property type="match status" value="1"/>
</dbReference>
<dbReference type="GeneTree" id="ENSGT01140000283226"/>
<organism evidence="1 2">
    <name type="scientific">Esox lucius</name>
    <name type="common">Northern pike</name>
    <dbReference type="NCBI Taxonomy" id="8010"/>
    <lineage>
        <taxon>Eukaryota</taxon>
        <taxon>Metazoa</taxon>
        <taxon>Chordata</taxon>
        <taxon>Craniata</taxon>
        <taxon>Vertebrata</taxon>
        <taxon>Euteleostomi</taxon>
        <taxon>Actinopterygii</taxon>
        <taxon>Neopterygii</taxon>
        <taxon>Teleostei</taxon>
        <taxon>Protacanthopterygii</taxon>
        <taxon>Esociformes</taxon>
        <taxon>Esocidae</taxon>
        <taxon>Esox</taxon>
    </lineage>
</organism>
<sequence>LLSLWRPKIPKGFKIQLKCTHFRIGTPGQCLGRKISEEINRVPYLEPCGEVGTKGRSSCPSSGSDNECCNPVSVHKIEEYYFIQELMGVQTVFFPETWIGGYDLGNNWGKGEPSNGYGSCLQINYGGEKDCKKMLPFVCSKRM</sequence>
<dbReference type="Ensembl" id="ENSELUT00000042854.3">
    <property type="protein sequence ID" value="ENSELUP00000023811.2"/>
    <property type="gene ID" value="ENSELUG00000022640.3"/>
</dbReference>
<name>A0A3P8Z4Q8_ESOLU</name>